<evidence type="ECO:0000313" key="2">
    <source>
        <dbReference type="Proteomes" id="UP000054018"/>
    </source>
</evidence>
<dbReference type="EMBL" id="KN834714">
    <property type="protein sequence ID" value="KIK10419.1"/>
    <property type="molecule type" value="Genomic_DNA"/>
</dbReference>
<evidence type="ECO:0000313" key="1">
    <source>
        <dbReference type="EMBL" id="KIK10419.1"/>
    </source>
</evidence>
<name>A0A0C9Y8S1_9AGAM</name>
<dbReference type="AlphaFoldDB" id="A0A0C9Y8S1"/>
<protein>
    <submittedName>
        <fullName evidence="1">Uncharacterized protein</fullName>
    </submittedName>
</protein>
<proteinExistence type="predicted"/>
<keyword evidence="2" id="KW-1185">Reference proteome</keyword>
<organism evidence="1 2">
    <name type="scientific">Pisolithus microcarpus 441</name>
    <dbReference type="NCBI Taxonomy" id="765257"/>
    <lineage>
        <taxon>Eukaryota</taxon>
        <taxon>Fungi</taxon>
        <taxon>Dikarya</taxon>
        <taxon>Basidiomycota</taxon>
        <taxon>Agaricomycotina</taxon>
        <taxon>Agaricomycetes</taxon>
        <taxon>Agaricomycetidae</taxon>
        <taxon>Boletales</taxon>
        <taxon>Sclerodermatineae</taxon>
        <taxon>Pisolithaceae</taxon>
        <taxon>Pisolithus</taxon>
    </lineage>
</organism>
<reference evidence="2" key="2">
    <citation type="submission" date="2015-01" db="EMBL/GenBank/DDBJ databases">
        <title>Evolutionary Origins and Diversification of the Mycorrhizal Mutualists.</title>
        <authorList>
            <consortium name="DOE Joint Genome Institute"/>
            <consortium name="Mycorrhizal Genomics Consortium"/>
            <person name="Kohler A."/>
            <person name="Kuo A."/>
            <person name="Nagy L.G."/>
            <person name="Floudas D."/>
            <person name="Copeland A."/>
            <person name="Barry K.W."/>
            <person name="Cichocki N."/>
            <person name="Veneault-Fourrey C."/>
            <person name="LaButti K."/>
            <person name="Lindquist E.A."/>
            <person name="Lipzen A."/>
            <person name="Lundell T."/>
            <person name="Morin E."/>
            <person name="Murat C."/>
            <person name="Riley R."/>
            <person name="Ohm R."/>
            <person name="Sun H."/>
            <person name="Tunlid A."/>
            <person name="Henrissat B."/>
            <person name="Grigoriev I.V."/>
            <person name="Hibbett D.S."/>
            <person name="Martin F."/>
        </authorList>
    </citation>
    <scope>NUCLEOTIDE SEQUENCE [LARGE SCALE GENOMIC DNA]</scope>
    <source>
        <strain evidence="2">441</strain>
    </source>
</reference>
<feature type="non-terminal residue" evidence="1">
    <location>
        <position position="65"/>
    </location>
</feature>
<dbReference type="Proteomes" id="UP000054018">
    <property type="component" value="Unassembled WGS sequence"/>
</dbReference>
<gene>
    <name evidence="1" type="ORF">PISMIDRAFT_691031</name>
</gene>
<sequence length="65" mass="7461">MRQCCFTFYSGGGLGRLAYYPTSHDCFLLVSLPSVYKQLLSSALSYDPVERDRLPHSYYCLEMLP</sequence>
<dbReference type="HOGENOM" id="CLU_2855982_0_0_1"/>
<reference evidence="1 2" key="1">
    <citation type="submission" date="2014-04" db="EMBL/GenBank/DDBJ databases">
        <authorList>
            <consortium name="DOE Joint Genome Institute"/>
            <person name="Kuo A."/>
            <person name="Kohler A."/>
            <person name="Costa M.D."/>
            <person name="Nagy L.G."/>
            <person name="Floudas D."/>
            <person name="Copeland A."/>
            <person name="Barry K.W."/>
            <person name="Cichocki N."/>
            <person name="Veneault-Fourrey C."/>
            <person name="LaButti K."/>
            <person name="Lindquist E.A."/>
            <person name="Lipzen A."/>
            <person name="Lundell T."/>
            <person name="Morin E."/>
            <person name="Murat C."/>
            <person name="Sun H."/>
            <person name="Tunlid A."/>
            <person name="Henrissat B."/>
            <person name="Grigoriev I.V."/>
            <person name="Hibbett D.S."/>
            <person name="Martin F."/>
            <person name="Nordberg H.P."/>
            <person name="Cantor M.N."/>
            <person name="Hua S.X."/>
        </authorList>
    </citation>
    <scope>NUCLEOTIDE SEQUENCE [LARGE SCALE GENOMIC DNA]</scope>
    <source>
        <strain evidence="1 2">441</strain>
    </source>
</reference>
<accession>A0A0C9Y8S1</accession>